<evidence type="ECO:0000259" key="4">
    <source>
        <dbReference type="Pfam" id="PF00535"/>
    </source>
</evidence>
<keyword evidence="6" id="KW-1185">Reference proteome</keyword>
<evidence type="ECO:0000313" key="5">
    <source>
        <dbReference type="EMBL" id="ERK03906.1"/>
    </source>
</evidence>
<comment type="caution">
    <text evidence="5">The sequence shown here is derived from an EMBL/GenBank/DDBJ whole genome shotgun (WGS) entry which is preliminary data.</text>
</comment>
<dbReference type="Proteomes" id="UP000016600">
    <property type="component" value="Unassembled WGS sequence"/>
</dbReference>
<evidence type="ECO:0000256" key="1">
    <source>
        <dbReference type="ARBA" id="ARBA00006739"/>
    </source>
</evidence>
<protein>
    <submittedName>
        <fullName evidence="5">Glycosyltransferase-like protein, family 2</fullName>
    </submittedName>
</protein>
<proteinExistence type="inferred from homology"/>
<keyword evidence="2" id="KW-0328">Glycosyltransferase</keyword>
<keyword evidence="3 5" id="KW-0808">Transferase</keyword>
<dbReference type="AlphaFoldDB" id="U2LI03"/>
<accession>U2LI03</accession>
<dbReference type="PANTHER" id="PTHR43179">
    <property type="entry name" value="RHAMNOSYLTRANSFERASE WBBL"/>
    <property type="match status" value="1"/>
</dbReference>
<dbReference type="InterPro" id="IPR001173">
    <property type="entry name" value="Glyco_trans_2-like"/>
</dbReference>
<reference evidence="5 6" key="1">
    <citation type="submission" date="2013-08" db="EMBL/GenBank/DDBJ databases">
        <authorList>
            <person name="Durkin A.S."/>
            <person name="Haft D.R."/>
            <person name="McCorrison J."/>
            <person name="Torralba M."/>
            <person name="Gillis M."/>
            <person name="Haft D.H."/>
            <person name="Methe B."/>
            <person name="Sutton G."/>
            <person name="Nelson K.E."/>
        </authorList>
    </citation>
    <scope>NUCLEOTIDE SEQUENCE [LARGE SCALE GENOMIC DNA]</scope>
    <source>
        <strain evidence="5 6">F0068</strain>
    </source>
</reference>
<dbReference type="CDD" id="cd04186">
    <property type="entry name" value="GT_2_like_c"/>
    <property type="match status" value="1"/>
</dbReference>
<dbReference type="EMBL" id="AWET01000007">
    <property type="protein sequence ID" value="ERK03906.1"/>
    <property type="molecule type" value="Genomic_DNA"/>
</dbReference>
<evidence type="ECO:0000256" key="3">
    <source>
        <dbReference type="ARBA" id="ARBA00022679"/>
    </source>
</evidence>
<sequence length="338" mass="39604">MKLAIVILNWNGRAMLAQYLPTVMEYSRGEATVYIADNASTDDSMQLIRNKFPECKPLLLDQNYGFAEGYNRALKQIEADYYLLLNSDVEVTHHWLTPLLEFMDAHPDAAACQPKLLSERDKDRFEYAGAAGGYLDKYGYPFCRGRIFDTVEADNGQYDYNTEILWASGACLLIRSKDYWEVGGLDARFFAHNEEIDLCWRLRLMGRKIYCVPDSYVYHVGGGTLPKGNPIKTFLNFRNNLTMLYKNLPENELRTVMRMRWFLDYLAAFQTLLLNGNIGDFKAIFRARKAFKKWLPEFKDDRAEIQRRRIIGRVVERRPYSILWQYYVRGRRQFCELV</sequence>
<name>U2LI03_9BACT</name>
<evidence type="ECO:0000313" key="6">
    <source>
        <dbReference type="Proteomes" id="UP000016600"/>
    </source>
</evidence>
<feature type="domain" description="Glycosyltransferase 2-like" evidence="4">
    <location>
        <begin position="5"/>
        <end position="128"/>
    </location>
</feature>
<dbReference type="Pfam" id="PF00535">
    <property type="entry name" value="Glycos_transf_2"/>
    <property type="match status" value="1"/>
</dbReference>
<gene>
    <name evidence="5" type="ORF">HMPREF1218_0374</name>
</gene>
<dbReference type="GO" id="GO:0016757">
    <property type="term" value="F:glycosyltransferase activity"/>
    <property type="evidence" value="ECO:0007669"/>
    <property type="project" value="UniProtKB-KW"/>
</dbReference>
<dbReference type="InterPro" id="IPR029044">
    <property type="entry name" value="Nucleotide-diphossugar_trans"/>
</dbReference>
<dbReference type="SUPFAM" id="SSF53448">
    <property type="entry name" value="Nucleotide-diphospho-sugar transferases"/>
    <property type="match status" value="1"/>
</dbReference>
<organism evidence="5 6">
    <name type="scientific">Hoylesella pleuritidis F0068</name>
    <dbReference type="NCBI Taxonomy" id="1081904"/>
    <lineage>
        <taxon>Bacteria</taxon>
        <taxon>Pseudomonadati</taxon>
        <taxon>Bacteroidota</taxon>
        <taxon>Bacteroidia</taxon>
        <taxon>Bacteroidales</taxon>
        <taxon>Prevotellaceae</taxon>
        <taxon>Hoylesella</taxon>
    </lineage>
</organism>
<dbReference type="RefSeq" id="WP_021583022.1">
    <property type="nucleotide sequence ID" value="NZ_AWET01000007.1"/>
</dbReference>
<evidence type="ECO:0000256" key="2">
    <source>
        <dbReference type="ARBA" id="ARBA00022676"/>
    </source>
</evidence>
<dbReference type="Gene3D" id="3.90.550.10">
    <property type="entry name" value="Spore Coat Polysaccharide Biosynthesis Protein SpsA, Chain A"/>
    <property type="match status" value="1"/>
</dbReference>
<comment type="similarity">
    <text evidence="1">Belongs to the glycosyltransferase 2 family.</text>
</comment>
<dbReference type="PANTHER" id="PTHR43179:SF12">
    <property type="entry name" value="GALACTOFURANOSYLTRANSFERASE GLFT2"/>
    <property type="match status" value="1"/>
</dbReference>
<dbReference type="PATRIC" id="fig|1081904.3.peg.348"/>